<dbReference type="EMBL" id="LR743596">
    <property type="protein sequence ID" value="CAA2625370.1"/>
    <property type="molecule type" value="Genomic_DNA"/>
</dbReference>
<keyword evidence="3" id="KW-1133">Transmembrane helix</keyword>
<dbReference type="EMBL" id="CACRZD030000009">
    <property type="protein sequence ID" value="CAA6664750.1"/>
    <property type="molecule type" value="Genomic_DNA"/>
</dbReference>
<evidence type="ECO:0000313" key="6">
    <source>
        <dbReference type="Proteomes" id="UP001189122"/>
    </source>
</evidence>
<feature type="signal peptide" evidence="4">
    <location>
        <begin position="1"/>
        <end position="21"/>
    </location>
</feature>
<organism evidence="5">
    <name type="scientific">Spirodela intermedia</name>
    <name type="common">Intermediate duckweed</name>
    <dbReference type="NCBI Taxonomy" id="51605"/>
    <lineage>
        <taxon>Eukaryota</taxon>
        <taxon>Viridiplantae</taxon>
        <taxon>Streptophyta</taxon>
        <taxon>Embryophyta</taxon>
        <taxon>Tracheophyta</taxon>
        <taxon>Spermatophyta</taxon>
        <taxon>Magnoliopsida</taxon>
        <taxon>Liliopsida</taxon>
        <taxon>Araceae</taxon>
        <taxon>Lemnoideae</taxon>
        <taxon>Spirodela</taxon>
    </lineage>
</organism>
<evidence type="ECO:0000256" key="4">
    <source>
        <dbReference type="SAM" id="SignalP"/>
    </source>
</evidence>
<keyword evidence="3" id="KW-0472">Membrane</keyword>
<dbReference type="PANTHER" id="PTHR33538:SF2">
    <property type="entry name" value="PROTEIN GAMETE EXPRESSED 1"/>
    <property type="match status" value="1"/>
</dbReference>
<evidence type="ECO:0000256" key="2">
    <source>
        <dbReference type="SAM" id="MobiDB-lite"/>
    </source>
</evidence>
<name>A0A7I8J3T0_SPIIN</name>
<feature type="compositionally biased region" description="Basic and acidic residues" evidence="2">
    <location>
        <begin position="589"/>
        <end position="599"/>
    </location>
</feature>
<sequence length="599" mass="68081">MGNRSLALILFLLIIPSRSAAILEWLPFSASRASEGPAAPDDRRAQFSVEPFNDESGKKILADARTKLLTLNSCWQEAYRGLFSSCSEIITDEEKHSRLAWQLSDCFIRDSGRPAVPVCTARSAMKDCRKKLSDFEHEIYLQFFIQTNSLCHQLQAGAFKRETERLVNELKRSAQAAEDTLESIEGKSQLLLESSSKIQDSLIMVDSQTRKLAQASSNVEAQIVDVLKQSMVISEQTKGIRVSQGAVLEGQVEMKQKLESGMAVLQESYENLGTGMEKLRSEATEMGRKINEVGDLMNSKMRNLQNTADDIGRIALTSLDNQKQLVDGQTRALEELKHLTKFQSDALEESRSTLQNLVAFGHKQQEELLLSQEQIQDAHNRLFQSSQSILAAQEEFEKKQANIFAALEKLFALHNAILLESRFIKSIFFYSCMIFFLYLLTSTKQAFNVRARLYLGMIMHHIHSRVRDDPTRGDGVHQQARIASRISLLRSSFLIASALQILHSIFTYRDYELLNHRLLQRLTEKIDAIEQNTGKYLLPWNDDGDSDFSGYSWIDQELPEEVNSREDPDYELPEGARDDNTARLASSGRKYELRPRRRP</sequence>
<dbReference type="Proteomes" id="UP001189122">
    <property type="component" value="Unassembled WGS sequence"/>
</dbReference>
<feature type="chain" id="PRO_5029833556" evidence="4">
    <location>
        <begin position="22"/>
        <end position="599"/>
    </location>
</feature>
<feature type="coiled-coil region" evidence="1">
    <location>
        <begin position="160"/>
        <end position="187"/>
    </location>
</feature>
<keyword evidence="4" id="KW-0732">Signal</keyword>
<proteinExistence type="predicted"/>
<dbReference type="AlphaFoldDB" id="A0A7I8J3T0"/>
<accession>A0A7I8J3T0</accession>
<keyword evidence="3" id="KW-0812">Transmembrane</keyword>
<keyword evidence="1" id="KW-0175">Coiled coil</keyword>
<keyword evidence="6" id="KW-1185">Reference proteome</keyword>
<protein>
    <submittedName>
        <fullName evidence="5">Uncharacterized protein</fullName>
    </submittedName>
</protein>
<gene>
    <name evidence="5" type="ORF">SI7747_09011139</name>
</gene>
<dbReference type="PANTHER" id="PTHR33538">
    <property type="entry name" value="PROTEIN GAMETE EXPRESSED 1"/>
    <property type="match status" value="1"/>
</dbReference>
<evidence type="ECO:0000313" key="5">
    <source>
        <dbReference type="EMBL" id="CAA2625370.1"/>
    </source>
</evidence>
<dbReference type="InterPro" id="IPR040346">
    <property type="entry name" value="GEX1/Brambleberry"/>
</dbReference>
<evidence type="ECO:0000256" key="3">
    <source>
        <dbReference type="SAM" id="Phobius"/>
    </source>
</evidence>
<feature type="region of interest" description="Disordered" evidence="2">
    <location>
        <begin position="560"/>
        <end position="599"/>
    </location>
</feature>
<feature type="transmembrane region" description="Helical" evidence="3">
    <location>
        <begin position="423"/>
        <end position="440"/>
    </location>
</feature>
<reference evidence="5 6" key="1">
    <citation type="submission" date="2019-12" db="EMBL/GenBank/DDBJ databases">
        <authorList>
            <person name="Scholz U."/>
            <person name="Mascher M."/>
            <person name="Fiebig A."/>
        </authorList>
    </citation>
    <scope>NUCLEOTIDE SEQUENCE</scope>
</reference>
<evidence type="ECO:0000256" key="1">
    <source>
        <dbReference type="SAM" id="Coils"/>
    </source>
</evidence>